<accession>A0A916K2Z4</accession>
<dbReference type="Proteomes" id="UP000693672">
    <property type="component" value="Unassembled WGS sequence"/>
</dbReference>
<dbReference type="AlphaFoldDB" id="A0A916K2Z4"/>
<dbReference type="EMBL" id="CAJVAS010000007">
    <property type="protein sequence ID" value="CAG7618159.1"/>
    <property type="molecule type" value="Genomic_DNA"/>
</dbReference>
<keyword evidence="3" id="KW-1185">Reference proteome</keyword>
<dbReference type="GO" id="GO:0032259">
    <property type="term" value="P:methylation"/>
    <property type="evidence" value="ECO:0007669"/>
    <property type="project" value="UniProtKB-KW"/>
</dbReference>
<dbReference type="GO" id="GO:0008168">
    <property type="term" value="F:methyltransferase activity"/>
    <property type="evidence" value="ECO:0007669"/>
    <property type="project" value="UniProtKB-KW"/>
</dbReference>
<dbReference type="RefSeq" id="WP_218091876.1">
    <property type="nucleotide sequence ID" value="NZ_CAJVAS010000007.1"/>
</dbReference>
<evidence type="ECO:0000259" key="1">
    <source>
        <dbReference type="Pfam" id="PF05175"/>
    </source>
</evidence>
<evidence type="ECO:0000313" key="3">
    <source>
        <dbReference type="Proteomes" id="UP000693672"/>
    </source>
</evidence>
<name>A0A916K2Z4_9BACL</name>
<dbReference type="CDD" id="cd02440">
    <property type="entry name" value="AdoMet_MTases"/>
    <property type="match status" value="1"/>
</dbReference>
<proteinExistence type="predicted"/>
<keyword evidence="2" id="KW-0808">Transferase</keyword>
<organism evidence="2 3">
    <name type="scientific">Paenibacillus solanacearum</name>
    <dbReference type="NCBI Taxonomy" id="2048548"/>
    <lineage>
        <taxon>Bacteria</taxon>
        <taxon>Bacillati</taxon>
        <taxon>Bacillota</taxon>
        <taxon>Bacilli</taxon>
        <taxon>Bacillales</taxon>
        <taxon>Paenibacillaceae</taxon>
        <taxon>Paenibacillus</taxon>
    </lineage>
</organism>
<gene>
    <name evidence="2" type="primary">olsG_1</name>
    <name evidence="2" type="ORF">PAESOLCIP111_02088</name>
</gene>
<dbReference type="Pfam" id="PF05175">
    <property type="entry name" value="MTS"/>
    <property type="match status" value="1"/>
</dbReference>
<feature type="domain" description="Methyltransferase small" evidence="1">
    <location>
        <begin position="38"/>
        <end position="167"/>
    </location>
</feature>
<protein>
    <submittedName>
        <fullName evidence="2">Ornithine lipid N-methyltransferase</fullName>
        <ecNumber evidence="2">2.1.1.344</ecNumber>
    </submittedName>
</protein>
<comment type="caution">
    <text evidence="2">The sequence shown here is derived from an EMBL/GenBank/DDBJ whole genome shotgun (WGS) entry which is preliminary data.</text>
</comment>
<dbReference type="InterPro" id="IPR007848">
    <property type="entry name" value="Small_mtfrase_dom"/>
</dbReference>
<sequence>MDLNTTIQEKFLFLYKFLSSPKQIGSVTPSSSYLCKKMVQSVPWDHVQNVAELGCGTGALTRYIQQARKPGTKVLLFEKEAHLQTQIAARYPEFPCYGEASQLDAVLQKEGIESLDCILSGLPFFNFPQELRDVLMNQIHQNLKKDGLFIAFQYSKQMKKQLSDRFDIQEIHFVPMNIPPAFVYVCRKR</sequence>
<evidence type="ECO:0000313" key="2">
    <source>
        <dbReference type="EMBL" id="CAG7618159.1"/>
    </source>
</evidence>
<reference evidence="2" key="1">
    <citation type="submission" date="2021-06" db="EMBL/GenBank/DDBJ databases">
        <authorList>
            <person name="Criscuolo A."/>
        </authorList>
    </citation>
    <scope>NUCLEOTIDE SEQUENCE</scope>
    <source>
        <strain evidence="2">CIP111600</strain>
    </source>
</reference>
<dbReference type="EC" id="2.1.1.344" evidence="2"/>
<keyword evidence="2" id="KW-0489">Methyltransferase</keyword>